<dbReference type="GO" id="GO:0006168">
    <property type="term" value="P:adenine salvage"/>
    <property type="evidence" value="ECO:0007669"/>
    <property type="project" value="InterPro"/>
</dbReference>
<comment type="subunit">
    <text evidence="6 12">Homodimer.</text>
</comment>
<evidence type="ECO:0000256" key="8">
    <source>
        <dbReference type="ARBA" id="ARBA00022490"/>
    </source>
</evidence>
<dbReference type="UniPathway" id="UPA00588">
    <property type="reaction ID" value="UER00646"/>
</dbReference>
<dbReference type="STRING" id="1159017.SAMN02927930_01107"/>
<organism evidence="15 16">
    <name type="scientific">Pseudidiomarina indica</name>
    <dbReference type="NCBI Taxonomy" id="1159017"/>
    <lineage>
        <taxon>Bacteria</taxon>
        <taxon>Pseudomonadati</taxon>
        <taxon>Pseudomonadota</taxon>
        <taxon>Gammaproteobacteria</taxon>
        <taxon>Alteromonadales</taxon>
        <taxon>Idiomarinaceae</taxon>
        <taxon>Pseudidiomarina</taxon>
    </lineage>
</organism>
<evidence type="ECO:0000256" key="6">
    <source>
        <dbReference type="ARBA" id="ARBA00011738"/>
    </source>
</evidence>
<dbReference type="PANTHER" id="PTHR11776:SF7">
    <property type="entry name" value="PHOSPHORIBOSYLTRANSFERASE DOMAIN-CONTAINING PROTEIN"/>
    <property type="match status" value="1"/>
</dbReference>
<gene>
    <name evidence="12" type="primary">apt</name>
    <name evidence="15" type="ORF">SAMN02927930_01107</name>
</gene>
<accession>A0A1G6C752</accession>
<evidence type="ECO:0000313" key="15">
    <source>
        <dbReference type="EMBL" id="SDB28726.1"/>
    </source>
</evidence>
<dbReference type="NCBIfam" id="NF002634">
    <property type="entry name" value="PRK02304.1-3"/>
    <property type="match status" value="1"/>
</dbReference>
<comment type="subcellular location">
    <subcellularLocation>
        <location evidence="3 12">Cytoplasm</location>
    </subcellularLocation>
</comment>
<evidence type="ECO:0000256" key="3">
    <source>
        <dbReference type="ARBA" id="ARBA00004496"/>
    </source>
</evidence>
<evidence type="ECO:0000256" key="2">
    <source>
        <dbReference type="ARBA" id="ARBA00003968"/>
    </source>
</evidence>
<keyword evidence="10 12" id="KW-0808">Transferase</keyword>
<keyword evidence="13" id="KW-1133">Transmembrane helix</keyword>
<dbReference type="InterPro" id="IPR005764">
    <property type="entry name" value="Ade_phspho_trans"/>
</dbReference>
<dbReference type="InterPro" id="IPR050120">
    <property type="entry name" value="Adenine_PRTase"/>
</dbReference>
<evidence type="ECO:0000256" key="10">
    <source>
        <dbReference type="ARBA" id="ARBA00022679"/>
    </source>
</evidence>
<keyword evidence="11 12" id="KW-0660">Purine salvage</keyword>
<keyword evidence="9 12" id="KW-0328">Glycosyltransferase</keyword>
<dbReference type="OrthoDB" id="9803963at2"/>
<evidence type="ECO:0000256" key="7">
    <source>
        <dbReference type="ARBA" id="ARBA00011893"/>
    </source>
</evidence>
<keyword evidence="8 12" id="KW-0963">Cytoplasm</keyword>
<dbReference type="GO" id="GO:0044209">
    <property type="term" value="P:AMP salvage"/>
    <property type="evidence" value="ECO:0007669"/>
    <property type="project" value="UniProtKB-UniRule"/>
</dbReference>
<evidence type="ECO:0000256" key="11">
    <source>
        <dbReference type="ARBA" id="ARBA00022726"/>
    </source>
</evidence>
<comment type="function">
    <text evidence="2 12">Catalyzes a salvage reaction resulting in the formation of AMP, that is energically less costly than de novo synthesis.</text>
</comment>
<feature type="transmembrane region" description="Helical" evidence="13">
    <location>
        <begin position="59"/>
        <end position="77"/>
    </location>
</feature>
<protein>
    <recommendedName>
        <fullName evidence="7 12">Adenine phosphoribosyltransferase</fullName>
        <shortName evidence="12">APRT</shortName>
        <ecNumber evidence="7 12">2.4.2.7</ecNumber>
    </recommendedName>
</protein>
<evidence type="ECO:0000256" key="5">
    <source>
        <dbReference type="ARBA" id="ARBA00008391"/>
    </source>
</evidence>
<evidence type="ECO:0000313" key="16">
    <source>
        <dbReference type="Proteomes" id="UP000199626"/>
    </source>
</evidence>
<dbReference type="InterPro" id="IPR000836">
    <property type="entry name" value="PRTase_dom"/>
</dbReference>
<evidence type="ECO:0000256" key="13">
    <source>
        <dbReference type="SAM" id="Phobius"/>
    </source>
</evidence>
<evidence type="ECO:0000256" key="1">
    <source>
        <dbReference type="ARBA" id="ARBA00000868"/>
    </source>
</evidence>
<name>A0A1G6C752_9GAMM</name>
<keyword evidence="13" id="KW-0812">Transmembrane</keyword>
<dbReference type="AlphaFoldDB" id="A0A1G6C752"/>
<evidence type="ECO:0000256" key="4">
    <source>
        <dbReference type="ARBA" id="ARBA00004659"/>
    </source>
</evidence>
<dbReference type="CDD" id="cd06223">
    <property type="entry name" value="PRTases_typeI"/>
    <property type="match status" value="1"/>
</dbReference>
<dbReference type="FunFam" id="3.40.50.2020:FF:000004">
    <property type="entry name" value="Adenine phosphoribosyltransferase"/>
    <property type="match status" value="1"/>
</dbReference>
<dbReference type="Pfam" id="PF00156">
    <property type="entry name" value="Pribosyltran"/>
    <property type="match status" value="1"/>
</dbReference>
<dbReference type="PANTHER" id="PTHR11776">
    <property type="entry name" value="ADENINE PHOSPHORIBOSYLTRANSFERASE"/>
    <property type="match status" value="1"/>
</dbReference>
<dbReference type="SUPFAM" id="SSF53271">
    <property type="entry name" value="PRTase-like"/>
    <property type="match status" value="1"/>
</dbReference>
<keyword evidence="16" id="KW-1185">Reference proteome</keyword>
<dbReference type="NCBIfam" id="TIGR01090">
    <property type="entry name" value="apt"/>
    <property type="match status" value="1"/>
</dbReference>
<dbReference type="InterPro" id="IPR029057">
    <property type="entry name" value="PRTase-like"/>
</dbReference>
<keyword evidence="13" id="KW-0472">Membrane</keyword>
<comment type="similarity">
    <text evidence="5 12">Belongs to the purine/pyrimidine phosphoribosyltransferase family.</text>
</comment>
<comment type="catalytic activity">
    <reaction evidence="1 12">
        <text>AMP + diphosphate = 5-phospho-alpha-D-ribose 1-diphosphate + adenine</text>
        <dbReference type="Rhea" id="RHEA:16609"/>
        <dbReference type="ChEBI" id="CHEBI:16708"/>
        <dbReference type="ChEBI" id="CHEBI:33019"/>
        <dbReference type="ChEBI" id="CHEBI:58017"/>
        <dbReference type="ChEBI" id="CHEBI:456215"/>
        <dbReference type="EC" id="2.4.2.7"/>
    </reaction>
</comment>
<dbReference type="GO" id="GO:0003999">
    <property type="term" value="F:adenine phosphoribosyltransferase activity"/>
    <property type="evidence" value="ECO:0007669"/>
    <property type="project" value="UniProtKB-UniRule"/>
</dbReference>
<sequence>MNLTNVIAAIPDYPKPGVIFRDITPLLADGKVFQQVIDQFAERYRPLGVTKVVGIEARGFIFATALAYALGIGFVPLRKPGKLPRATLSQTYALEYGEDTLEIHVDDIQPGERVVIMDDLLATGGTVMAAIELLRRQQADIVECAFVITLNDLEGHSRLANAAIPYYTLCTF</sequence>
<evidence type="ECO:0000256" key="12">
    <source>
        <dbReference type="HAMAP-Rule" id="MF_00004"/>
    </source>
</evidence>
<dbReference type="GO" id="GO:0006166">
    <property type="term" value="P:purine ribonucleoside salvage"/>
    <property type="evidence" value="ECO:0007669"/>
    <property type="project" value="UniProtKB-UniRule"/>
</dbReference>
<evidence type="ECO:0000256" key="9">
    <source>
        <dbReference type="ARBA" id="ARBA00022676"/>
    </source>
</evidence>
<dbReference type="RefSeq" id="WP_092592587.1">
    <property type="nucleotide sequence ID" value="NZ_FMXN01000005.1"/>
</dbReference>
<dbReference type="GO" id="GO:0005737">
    <property type="term" value="C:cytoplasm"/>
    <property type="evidence" value="ECO:0007669"/>
    <property type="project" value="UniProtKB-SubCell"/>
</dbReference>
<dbReference type="EC" id="2.4.2.7" evidence="7 12"/>
<dbReference type="HAMAP" id="MF_00004">
    <property type="entry name" value="Aden_phosphoribosyltr"/>
    <property type="match status" value="1"/>
</dbReference>
<dbReference type="Gene3D" id="3.40.50.2020">
    <property type="match status" value="1"/>
</dbReference>
<evidence type="ECO:0000259" key="14">
    <source>
        <dbReference type="Pfam" id="PF00156"/>
    </source>
</evidence>
<proteinExistence type="inferred from homology"/>
<comment type="pathway">
    <text evidence="4 12">Purine metabolism; AMP biosynthesis via salvage pathway; AMP from adenine: step 1/1.</text>
</comment>
<dbReference type="NCBIfam" id="NF002636">
    <property type="entry name" value="PRK02304.1-5"/>
    <property type="match status" value="1"/>
</dbReference>
<feature type="domain" description="Phosphoribosyltransferase" evidence="14">
    <location>
        <begin position="33"/>
        <end position="152"/>
    </location>
</feature>
<reference evidence="16" key="1">
    <citation type="submission" date="2016-10" db="EMBL/GenBank/DDBJ databases">
        <authorList>
            <person name="Varghese N."/>
            <person name="Submissions S."/>
        </authorList>
    </citation>
    <scope>NUCLEOTIDE SEQUENCE [LARGE SCALE GENOMIC DNA]</scope>
    <source>
        <strain evidence="16">CGMCC 1.10824</strain>
    </source>
</reference>
<dbReference type="EMBL" id="FMXN01000005">
    <property type="protein sequence ID" value="SDB28726.1"/>
    <property type="molecule type" value="Genomic_DNA"/>
</dbReference>
<dbReference type="Proteomes" id="UP000199626">
    <property type="component" value="Unassembled WGS sequence"/>
</dbReference>